<dbReference type="EMBL" id="UIGB01000001">
    <property type="protein sequence ID" value="SUU86524.1"/>
    <property type="molecule type" value="Genomic_DNA"/>
</dbReference>
<dbReference type="SUPFAM" id="SSF56954">
    <property type="entry name" value="Outer membrane efflux proteins (OEP)"/>
    <property type="match status" value="1"/>
</dbReference>
<evidence type="ECO:0000256" key="1">
    <source>
        <dbReference type="SAM" id="SignalP"/>
    </source>
</evidence>
<dbReference type="PANTHER" id="PTHR30203:SF24">
    <property type="entry name" value="BLR4935 PROTEIN"/>
    <property type="match status" value="1"/>
</dbReference>
<dbReference type="Proteomes" id="UP000254343">
    <property type="component" value="Unassembled WGS sequence"/>
</dbReference>
<evidence type="ECO:0000313" key="3">
    <source>
        <dbReference type="Proteomes" id="UP000254343"/>
    </source>
</evidence>
<dbReference type="RefSeq" id="WP_002717347.1">
    <property type="nucleotide sequence ID" value="NZ_UFSI01000001.1"/>
</dbReference>
<feature type="signal peptide" evidence="1">
    <location>
        <begin position="1"/>
        <end position="22"/>
    </location>
</feature>
<dbReference type="GO" id="GO:0015562">
    <property type="term" value="F:efflux transmembrane transporter activity"/>
    <property type="evidence" value="ECO:0007669"/>
    <property type="project" value="InterPro"/>
</dbReference>
<dbReference type="PANTHER" id="PTHR30203">
    <property type="entry name" value="OUTER MEMBRANE CATION EFFLUX PROTEIN"/>
    <property type="match status" value="1"/>
</dbReference>
<sequence length="424" mass="45597">MPTWLSIIISTAALALAAPAHAQPPKPVSIDALANIVVSSNPERRFYVQQIGLAGVERDAANRLPDPEIAFELGQRRTSDVLTGMPTGDGPTYGVSLMQPLDFAGRGALRRAIAEHQVALARIGLAQFDATLVSRAHSLGYSLFAAEQKAIAARDVATRMRALAEVVAQREAAGPAPALDAAILEAGAITAERNAATAEAEAHASLYELNQLRGAPLGVSIRVARPDIRLVALPAVGRMTREVDANNFELQSLRTQTRQQGLRVDMAEKSRVPNVAVGPYYNHAKSDIRETNFGVRLTTSLPLWNSQAAGVAQEQSRQSEANVALLAAQRRIARQVYERAALYETKRRALANWPISSADKLAATAAAADNLFRQGAIPTATYAEMQRQYLDALSAVLDTRREALEASLQLRALNGGRRFGGMSQ</sequence>
<dbReference type="InterPro" id="IPR010131">
    <property type="entry name" value="MdtP/NodT-like"/>
</dbReference>
<feature type="chain" id="PRO_5016954280" evidence="1">
    <location>
        <begin position="23"/>
        <end position="424"/>
    </location>
</feature>
<keyword evidence="1" id="KW-0732">Signal</keyword>
<evidence type="ECO:0000313" key="2">
    <source>
        <dbReference type="EMBL" id="SUU86524.1"/>
    </source>
</evidence>
<organism evidence="2 3">
    <name type="scientific">Afipia felis</name>
    <name type="common">Cat scratch disease bacillus</name>
    <dbReference type="NCBI Taxonomy" id="1035"/>
    <lineage>
        <taxon>Bacteria</taxon>
        <taxon>Pseudomonadati</taxon>
        <taxon>Pseudomonadota</taxon>
        <taxon>Alphaproteobacteria</taxon>
        <taxon>Hyphomicrobiales</taxon>
        <taxon>Nitrobacteraceae</taxon>
        <taxon>Afipia</taxon>
    </lineage>
</organism>
<accession>A0A380WBZ7</accession>
<dbReference type="OrthoDB" id="180990at2"/>
<name>A0A380WBZ7_AFIFE</name>
<protein>
    <submittedName>
        <fullName evidence="2">Outer membrane efflux protein</fullName>
    </submittedName>
</protein>
<dbReference type="AlphaFoldDB" id="A0A380WBZ7"/>
<gene>
    <name evidence="2" type="ORF">NCTC12722_03752</name>
</gene>
<reference evidence="2 3" key="1">
    <citation type="submission" date="2018-06" db="EMBL/GenBank/DDBJ databases">
        <authorList>
            <consortium name="Pathogen Informatics"/>
            <person name="Doyle S."/>
        </authorList>
    </citation>
    <scope>NUCLEOTIDE SEQUENCE [LARGE SCALE GENOMIC DNA]</scope>
    <source>
        <strain evidence="2 3">NCTC12722</strain>
    </source>
</reference>
<dbReference type="Gene3D" id="1.20.1600.10">
    <property type="entry name" value="Outer membrane efflux proteins (OEP)"/>
    <property type="match status" value="1"/>
</dbReference>
<proteinExistence type="predicted"/>